<dbReference type="Pfam" id="PF13195">
    <property type="entry name" value="DUF4011"/>
    <property type="match status" value="1"/>
</dbReference>
<dbReference type="InterPro" id="IPR041677">
    <property type="entry name" value="DNA2/NAM7_AAA_11"/>
</dbReference>
<dbReference type="Pfam" id="PF13086">
    <property type="entry name" value="AAA_11"/>
    <property type="match status" value="1"/>
</dbReference>
<protein>
    <recommendedName>
        <fullName evidence="5">Helicase ATP-binding domain-containing protein</fullName>
    </recommendedName>
</protein>
<gene>
    <name evidence="3" type="ORF">MAMA39_02010</name>
</gene>
<evidence type="ECO:0000313" key="3">
    <source>
        <dbReference type="EMBL" id="CDN40324.1"/>
    </source>
</evidence>
<dbReference type="KEGG" id="mamp:MAMA39_02010"/>
<proteinExistence type="predicted"/>
<evidence type="ECO:0000259" key="2">
    <source>
        <dbReference type="Pfam" id="PF13087"/>
    </source>
</evidence>
<dbReference type="InterPro" id="IPR027417">
    <property type="entry name" value="P-loop_NTPase"/>
</dbReference>
<reference evidence="3 4" key="1">
    <citation type="journal article" date="2015" name="Clin. Infect. Dis.">
        <title>Genomic Investigations unmask Mycoplasma amphoriforme, a new respiratory pathogen.</title>
        <authorList>
            <person name="Gillespie S.H."/>
            <person name="Ling C.L."/>
            <person name="Oravcova K."/>
            <person name="Pinheiro M."/>
            <person name="Wells L."/>
            <person name="Bryant J.M."/>
            <person name="McHugh T.D."/>
            <person name="Bebear C."/>
            <person name="Webster D."/>
            <person name="Harris S.R."/>
            <person name="Seth-Smith H.M."/>
            <person name="Thomson N.R."/>
        </authorList>
    </citation>
    <scope>NUCLEOTIDE SEQUENCE [LARGE SCALE GENOMIC DNA]</scope>
    <source>
        <strain evidence="3 4">A39</strain>
    </source>
</reference>
<evidence type="ECO:0000259" key="1">
    <source>
        <dbReference type="Pfam" id="PF13086"/>
    </source>
</evidence>
<accession>A0A292IHA4</accession>
<dbReference type="InterPro" id="IPR047187">
    <property type="entry name" value="SF1_C_Upf1"/>
</dbReference>
<dbReference type="PANTHER" id="PTHR10887:SF530">
    <property type="entry name" value="SUPERFAMILY I DNA HELICASES"/>
    <property type="match status" value="1"/>
</dbReference>
<dbReference type="AlphaFoldDB" id="A0A292IHA4"/>
<feature type="domain" description="DNA2/NAM7 helicase-like C-terminal" evidence="2">
    <location>
        <begin position="773"/>
        <end position="956"/>
    </location>
</feature>
<dbReference type="GO" id="GO:0004386">
    <property type="term" value="F:helicase activity"/>
    <property type="evidence" value="ECO:0007669"/>
    <property type="project" value="InterPro"/>
</dbReference>
<dbReference type="CDD" id="cd18808">
    <property type="entry name" value="SF1_C_Upf1"/>
    <property type="match status" value="1"/>
</dbReference>
<dbReference type="RefSeq" id="WP_343251668.1">
    <property type="nucleotide sequence ID" value="NZ_HG937516.1"/>
</dbReference>
<dbReference type="SUPFAM" id="SSF52540">
    <property type="entry name" value="P-loop containing nucleoside triphosphate hydrolases"/>
    <property type="match status" value="1"/>
</dbReference>
<feature type="domain" description="DNA2/NAM7 helicase helicase" evidence="1">
    <location>
        <begin position="689"/>
        <end position="738"/>
    </location>
</feature>
<dbReference type="Proteomes" id="UP000261764">
    <property type="component" value="Chromosome I"/>
</dbReference>
<evidence type="ECO:0000313" key="4">
    <source>
        <dbReference type="Proteomes" id="UP000261764"/>
    </source>
</evidence>
<dbReference type="Pfam" id="PF13087">
    <property type="entry name" value="AAA_12"/>
    <property type="match status" value="1"/>
</dbReference>
<dbReference type="InterPro" id="IPR045055">
    <property type="entry name" value="DNA2/NAM7-like"/>
</dbReference>
<sequence length="1116" mass="130505">MATDWLWLKNRLVSTKTKANSFWLPSLSSSILDIGELIKIASNIKDHSLNGIMDFLGRHEYVEIDLKRLRDIPENESMRRFGTTDDLFKIFQNDFIKLHKQIKRQARESGDVGLFIGLPIIEGRNEFGDYFRAPLLYVQVEMEPVSQYQKIILHINQTEYILNPTILGVEVNKKGILFKNQYNPKKLDLNEALNCFKDLDIYFKAPLTNEVVPFVKKAKSDFGEATKGYTVNLLTNNVLLGLFEVKGDKLFQDFTTMMGNDPDAIDQILSSKRDLIFNHKEFMDNFDLSEIYLYSHLDIYQQLAVKHALVGDIVVEGPPGTGKSETILNILINIVLNNKTALFVSEKATAMEVVYNRLGNLKHIAMYIPSLTENKKQFYKQFADFEQYFSENYSNQLLNTPMATFDNKLVPSYYKLASEIENFYNQKINTGTQTHLFKDILLNFKLMDVSFIKLDDVARFEEWLSVFTNQSWLEQHVAYNELHNQLINSWGRDTFNAFYHAWHQEPENYKRFMLIIHNFYKKKLIEVPKLSNPFFKPTPKEEKTFNLLSLQIKRFDSLKKFASKSKYQTIKHCLENNVLANKKAVFYSWFMQEQSAPYIAKIDELQFNFSQFQSLFSQSVYEYIEACKRNLKSKIIKNFFQIYESDKKQLLEICRQGRNSNPKEIPWWFSINRKIINRLYPIHIMSFESASILLENQRDLYDYVIIDEASQVFLERALPALYRGKRYIIAGDTKQLHPSSFFQSRANYEDDAFAEIDENNAIETDEAVNAISLIHFLKERARLSSMLKYHYRSNFSNLIAFTNSHIYGNELIFMDKAIRPNQTFIVHEISSGKWQNNRNIEEAQEVVKRLQKLVLSDDYQKTVGIITFNKTQADFIENLLDKVNDPLINEWRERTTPNGEYIGLFVKNVENVQGDERDIIIFSLGYDKSVNNYGPISKEEGANRLNVAITRAKSRIELFKTNKANEYSGWASNSEGARLLVEYLSYCEEQASSSNLKKQTITNPSESINFTEDAKIATEVWDLLNQVFGQYFDLKKNVLEGTYFFNIVFYKDGIPKLAVDIDLPQFDGISQFYENLIYKNIFLQKRGWKHFRIWTSDWKLFKKKVLLDIKQMLTEK</sequence>
<name>A0A292IHA4_9MOLU</name>
<organism evidence="3 4">
    <name type="scientific">Mycoplasma amphoriforme A39</name>
    <dbReference type="NCBI Taxonomy" id="572419"/>
    <lineage>
        <taxon>Bacteria</taxon>
        <taxon>Bacillati</taxon>
        <taxon>Mycoplasmatota</taxon>
        <taxon>Mollicutes</taxon>
        <taxon>Mycoplasmataceae</taxon>
        <taxon>Mycoplasma</taxon>
    </lineage>
</organism>
<dbReference type="InterPro" id="IPR025103">
    <property type="entry name" value="DUF4011"/>
</dbReference>
<evidence type="ECO:0008006" key="5">
    <source>
        <dbReference type="Google" id="ProtNLM"/>
    </source>
</evidence>
<dbReference type="EMBL" id="HG937516">
    <property type="protein sequence ID" value="CDN40324.1"/>
    <property type="molecule type" value="Genomic_DNA"/>
</dbReference>
<dbReference type="Gene3D" id="3.40.50.300">
    <property type="entry name" value="P-loop containing nucleotide triphosphate hydrolases"/>
    <property type="match status" value="3"/>
</dbReference>
<dbReference type="PANTHER" id="PTHR10887">
    <property type="entry name" value="DNA2/NAM7 HELICASE FAMILY"/>
    <property type="match status" value="1"/>
</dbReference>
<dbReference type="InterPro" id="IPR041679">
    <property type="entry name" value="DNA2/NAM7-like_C"/>
</dbReference>
<keyword evidence="4" id="KW-1185">Reference proteome</keyword>